<dbReference type="Gramene" id="Solyc07g008230.1.1">
    <property type="protein sequence ID" value="Solyc07g008230.1.1.1"/>
    <property type="gene ID" value="Solyc07g008230.1"/>
</dbReference>
<dbReference type="Proteomes" id="UP000004994">
    <property type="component" value="Chromosome 7"/>
</dbReference>
<sequence length="466" mass="52768">MMNLKKNNCHVLLVSYPILGHINPCLQFAKRLVNLGVQVTYCTSLSGFNRISNLPTIKGLSFAPFSDGYDGGFKGSFDEYHLFCNSMKTYGSEFVINMVSEHTTKKNLAFTRIIYTTLMAWVGSVAKIINVPSTLFWIQPVTILDIYYYYFTDYADSFKNCPQHQSLELPGLPLALNPRDFPSFVFTNVKYNDWATQSIKEHIQLLNSEENPRVLVNTFDALEFDALKALKDSVTMVGVGPCIPSTFLEEKDRFDTSFGSDLQSTSKNYIDWLDEKPNESVIYIAFGSYAEISNQLMEEIAQGLLKSGRPFLWVIRKGIKGENPKEKLRCKEELEKQGKIVTWCSQVEVLHHPSVGCFLTHCGWNSTLESLASGVPIVACPLWNDQLCNAKLIQDVWKIGVRVSVNDEGIVEKDDFERCIDVVMKGEECRKNAKKWKDLAKEVMKENGSSNLNMQAYVNEILLGHS</sequence>
<dbReference type="GO" id="GO:0080044">
    <property type="term" value="F:quercetin 7-O-glucosyltransferase activity"/>
    <property type="evidence" value="ECO:0000318"/>
    <property type="project" value="GO_Central"/>
</dbReference>
<dbReference type="OMA" id="FERCIDV"/>
<dbReference type="InterPro" id="IPR002213">
    <property type="entry name" value="UDP_glucos_trans"/>
</dbReference>
<dbReference type="OrthoDB" id="5835829at2759"/>
<dbReference type="PANTHER" id="PTHR11926:SF1539">
    <property type="entry name" value="GLYCOSYLTRANSFERASE"/>
    <property type="match status" value="1"/>
</dbReference>
<dbReference type="FunFam" id="3.40.50.2000:FF:000019">
    <property type="entry name" value="Glycosyltransferase"/>
    <property type="match status" value="1"/>
</dbReference>
<comment type="similarity">
    <text evidence="1 3">Belongs to the UDP-glycosyltransferase family.</text>
</comment>
<dbReference type="EnsemblPlants" id="Solyc07g008230.1.1">
    <property type="protein sequence ID" value="Solyc07g008230.1.1.1"/>
    <property type="gene ID" value="Solyc07g008230.1"/>
</dbReference>
<dbReference type="Gene3D" id="3.40.50.2000">
    <property type="entry name" value="Glycogen Phosphorylase B"/>
    <property type="match status" value="2"/>
</dbReference>
<evidence type="ECO:0000256" key="3">
    <source>
        <dbReference type="RuleBase" id="RU003718"/>
    </source>
</evidence>
<keyword evidence="2 3" id="KW-0808">Transferase</keyword>
<evidence type="ECO:0000313" key="5">
    <source>
        <dbReference type="EnsemblPlants" id="Solyc07g008230.1.1.1"/>
    </source>
</evidence>
<dbReference type="PANTHER" id="PTHR11926">
    <property type="entry name" value="GLUCOSYL/GLUCURONOSYL TRANSFERASES"/>
    <property type="match status" value="1"/>
</dbReference>
<dbReference type="InterPro" id="IPR035595">
    <property type="entry name" value="UDP_glycos_trans_CS"/>
</dbReference>
<proteinExistence type="inferred from homology"/>
<dbReference type="CDD" id="cd03784">
    <property type="entry name" value="GT1_Gtf-like"/>
    <property type="match status" value="1"/>
</dbReference>
<evidence type="ECO:0000256" key="1">
    <source>
        <dbReference type="ARBA" id="ARBA00009995"/>
    </source>
</evidence>
<reference evidence="5" key="2">
    <citation type="submission" date="2019-01" db="UniProtKB">
        <authorList>
            <consortium name="EnsemblPlants"/>
        </authorList>
    </citation>
    <scope>IDENTIFICATION</scope>
    <source>
        <strain evidence="5">cv. Heinz 1706</strain>
    </source>
</reference>
<dbReference type="Pfam" id="PF00201">
    <property type="entry name" value="UDPGT"/>
    <property type="match status" value="1"/>
</dbReference>
<dbReference type="GO" id="GO:0005737">
    <property type="term" value="C:cytoplasm"/>
    <property type="evidence" value="ECO:0000318"/>
    <property type="project" value="GO_Central"/>
</dbReference>
<keyword evidence="3" id="KW-0328">Glycosyltransferase</keyword>
<evidence type="ECO:0000313" key="6">
    <source>
        <dbReference type="Proteomes" id="UP000004994"/>
    </source>
</evidence>
<protein>
    <recommendedName>
        <fullName evidence="4">Glycosyltransferase</fullName>
        <ecNumber evidence="4">2.4.1.-</ecNumber>
    </recommendedName>
</protein>
<organism evidence="5">
    <name type="scientific">Solanum lycopersicum</name>
    <name type="common">Tomato</name>
    <name type="synonym">Lycopersicon esculentum</name>
    <dbReference type="NCBI Taxonomy" id="4081"/>
    <lineage>
        <taxon>Eukaryota</taxon>
        <taxon>Viridiplantae</taxon>
        <taxon>Streptophyta</taxon>
        <taxon>Embryophyta</taxon>
        <taxon>Tracheophyta</taxon>
        <taxon>Spermatophyta</taxon>
        <taxon>Magnoliopsida</taxon>
        <taxon>eudicotyledons</taxon>
        <taxon>Gunneridae</taxon>
        <taxon>Pentapetalae</taxon>
        <taxon>asterids</taxon>
        <taxon>lamiids</taxon>
        <taxon>Solanales</taxon>
        <taxon>Solanaceae</taxon>
        <taxon>Solanoideae</taxon>
        <taxon>Solaneae</taxon>
        <taxon>Solanum</taxon>
        <taxon>Solanum subgen. Lycopersicon</taxon>
    </lineage>
</organism>
<dbReference type="GeneID" id="101248405"/>
<dbReference type="SMR" id="A0A3Q7H4U0"/>
<dbReference type="AlphaFoldDB" id="A0A3Q7H4U0"/>
<evidence type="ECO:0000256" key="2">
    <source>
        <dbReference type="ARBA" id="ARBA00022679"/>
    </source>
</evidence>
<dbReference type="EC" id="2.4.1.-" evidence="4"/>
<keyword evidence="6" id="KW-1185">Reference proteome</keyword>
<dbReference type="SUPFAM" id="SSF53756">
    <property type="entry name" value="UDP-Glycosyltransferase/glycogen phosphorylase"/>
    <property type="match status" value="1"/>
</dbReference>
<dbReference type="PROSITE" id="PS00375">
    <property type="entry name" value="UDPGT"/>
    <property type="match status" value="1"/>
</dbReference>
<evidence type="ECO:0000256" key="4">
    <source>
        <dbReference type="RuleBase" id="RU362057"/>
    </source>
</evidence>
<dbReference type="PaxDb" id="4081-Solyc07g008230.1.1"/>
<name>A0A3Q7H4U0_SOLLC</name>
<dbReference type="InParanoid" id="A0A3Q7H4U0"/>
<accession>A0A3Q7H4U0</accession>
<reference evidence="5" key="1">
    <citation type="journal article" date="2012" name="Nature">
        <title>The tomato genome sequence provides insights into fleshy fruit evolution.</title>
        <authorList>
            <consortium name="Tomato Genome Consortium"/>
        </authorList>
    </citation>
    <scope>NUCLEOTIDE SEQUENCE [LARGE SCALE GENOMIC DNA]</scope>
    <source>
        <strain evidence="5">cv. Heinz 1706</strain>
    </source>
</reference>
<dbReference type="KEGG" id="sly:101248405"/>
<dbReference type="GO" id="GO:0080043">
    <property type="term" value="F:quercetin 3-O-glucosyltransferase activity"/>
    <property type="evidence" value="ECO:0000318"/>
    <property type="project" value="GO_Central"/>
</dbReference>